<keyword evidence="1" id="KW-0732">Signal</keyword>
<dbReference type="Proteomes" id="UP000810252">
    <property type="component" value="Unassembled WGS sequence"/>
</dbReference>
<feature type="signal peptide" evidence="1">
    <location>
        <begin position="1"/>
        <end position="32"/>
    </location>
</feature>
<feature type="chain" id="PRO_5039249938" description="Secreted protein" evidence="1">
    <location>
        <begin position="33"/>
        <end position="76"/>
    </location>
</feature>
<accession>A0A9D9EH54</accession>
<evidence type="ECO:0008006" key="4">
    <source>
        <dbReference type="Google" id="ProtNLM"/>
    </source>
</evidence>
<dbReference type="AlphaFoldDB" id="A0A9D9EH54"/>
<gene>
    <name evidence="2" type="ORF">IAC29_01830</name>
</gene>
<protein>
    <recommendedName>
        <fullName evidence="4">Secreted protein</fullName>
    </recommendedName>
</protein>
<comment type="caution">
    <text evidence="2">The sequence shown here is derived from an EMBL/GenBank/DDBJ whole genome shotgun (WGS) entry which is preliminary data.</text>
</comment>
<reference evidence="2" key="1">
    <citation type="submission" date="2020-10" db="EMBL/GenBank/DDBJ databases">
        <authorList>
            <person name="Gilroy R."/>
        </authorList>
    </citation>
    <scope>NUCLEOTIDE SEQUENCE</scope>
    <source>
        <strain evidence="2">20514</strain>
    </source>
</reference>
<organism evidence="2 3">
    <name type="scientific">Candidatus Cryptobacteroides merdigallinarum</name>
    <dbReference type="NCBI Taxonomy" id="2840770"/>
    <lineage>
        <taxon>Bacteria</taxon>
        <taxon>Pseudomonadati</taxon>
        <taxon>Bacteroidota</taxon>
        <taxon>Bacteroidia</taxon>
        <taxon>Bacteroidales</taxon>
        <taxon>Candidatus Cryptobacteroides</taxon>
    </lineage>
</organism>
<reference evidence="2" key="2">
    <citation type="journal article" date="2021" name="PeerJ">
        <title>Extensive microbial diversity within the chicken gut microbiome revealed by metagenomics and culture.</title>
        <authorList>
            <person name="Gilroy R."/>
            <person name="Ravi A."/>
            <person name="Getino M."/>
            <person name="Pursley I."/>
            <person name="Horton D.L."/>
            <person name="Alikhan N.F."/>
            <person name="Baker D."/>
            <person name="Gharbi K."/>
            <person name="Hall N."/>
            <person name="Watson M."/>
            <person name="Adriaenssens E.M."/>
            <person name="Foster-Nyarko E."/>
            <person name="Jarju S."/>
            <person name="Secka A."/>
            <person name="Antonio M."/>
            <person name="Oren A."/>
            <person name="Chaudhuri R.R."/>
            <person name="La Ragione R."/>
            <person name="Hildebrand F."/>
            <person name="Pallen M.J."/>
        </authorList>
    </citation>
    <scope>NUCLEOTIDE SEQUENCE</scope>
    <source>
        <strain evidence="2">20514</strain>
    </source>
</reference>
<evidence type="ECO:0000256" key="1">
    <source>
        <dbReference type="SAM" id="SignalP"/>
    </source>
</evidence>
<dbReference type="PROSITE" id="PS51257">
    <property type="entry name" value="PROKAR_LIPOPROTEIN"/>
    <property type="match status" value="1"/>
</dbReference>
<dbReference type="EMBL" id="JADIMQ010000027">
    <property type="protein sequence ID" value="MBO8447996.1"/>
    <property type="molecule type" value="Genomic_DNA"/>
</dbReference>
<name>A0A9D9EH54_9BACT</name>
<evidence type="ECO:0000313" key="2">
    <source>
        <dbReference type="EMBL" id="MBO8447996.1"/>
    </source>
</evidence>
<sequence length="76" mass="8230">MKMNNIRNNIKTMAVAAAAAMTFFSAVSCDNADELPPLNEGYATTVVMPDPVDLTSEDRAYIQQLQDEYNAAVSGN</sequence>
<evidence type="ECO:0000313" key="3">
    <source>
        <dbReference type="Proteomes" id="UP000810252"/>
    </source>
</evidence>
<proteinExistence type="predicted"/>